<dbReference type="PIRSF" id="PIRSF039012">
    <property type="entry name" value="ASP"/>
    <property type="match status" value="1"/>
</dbReference>
<evidence type="ECO:0000256" key="4">
    <source>
        <dbReference type="ARBA" id="ARBA00022833"/>
    </source>
</evidence>
<dbReference type="GO" id="GO:0016788">
    <property type="term" value="F:hydrolase activity, acting on ester bonds"/>
    <property type="evidence" value="ECO:0007669"/>
    <property type="project" value="InterPro"/>
</dbReference>
<accession>A0A381QJ07</accession>
<dbReference type="CDD" id="cd06230">
    <property type="entry name" value="M14_ASTE_ASPA_like"/>
    <property type="match status" value="1"/>
</dbReference>
<evidence type="ECO:0000256" key="2">
    <source>
        <dbReference type="ARBA" id="ARBA00022723"/>
    </source>
</evidence>
<comment type="cofactor">
    <cofactor evidence="1">
        <name>Zn(2+)</name>
        <dbReference type="ChEBI" id="CHEBI:29105"/>
    </cofactor>
</comment>
<sequence>MNDRIIQIGSAQASPGEVGEGAIEITKHAGGNILSIPITIINGKNDGPCFWINGGIHGDEPEGILTCSMVRQAITPSILSGSVILAPVMNVPAMEAAERGNPLDTFSYDMNRIYPGKENGYLSERIANEHRKWLIKTADIEISIHSGGSHSYLSETIFATKDSQAQELARAMGEEWDLTLYANRPSGSPMAILTEIGKAAITVELGGRSSTAPGAFHRVGEVLSRAALNIMKHYKMIEGEPTYPNKRYKGFQQALLAPESGVFLPETNIKFHQIMKKNDLIAKIINYKGKSIAELLAPEDGMIFGLRALPNVTTGDWCCFYAIIEGTWDD</sequence>
<proteinExistence type="predicted"/>
<organism evidence="6">
    <name type="scientific">marine metagenome</name>
    <dbReference type="NCBI Taxonomy" id="408172"/>
    <lineage>
        <taxon>unclassified sequences</taxon>
        <taxon>metagenomes</taxon>
        <taxon>ecological metagenomes</taxon>
    </lineage>
</organism>
<reference evidence="6" key="1">
    <citation type="submission" date="2018-05" db="EMBL/GenBank/DDBJ databases">
        <authorList>
            <person name="Lanie J.A."/>
            <person name="Ng W.-L."/>
            <person name="Kazmierczak K.M."/>
            <person name="Andrzejewski T.M."/>
            <person name="Davidsen T.M."/>
            <person name="Wayne K.J."/>
            <person name="Tettelin H."/>
            <person name="Glass J.I."/>
            <person name="Rusch D."/>
            <person name="Podicherti R."/>
            <person name="Tsui H.-C.T."/>
            <person name="Winkler M.E."/>
        </authorList>
    </citation>
    <scope>NUCLEOTIDE SEQUENCE</scope>
</reference>
<dbReference type="InterPro" id="IPR053138">
    <property type="entry name" value="N-alpha-Ac-DABA_deacetylase"/>
</dbReference>
<dbReference type="EMBL" id="UINC01001351">
    <property type="protein sequence ID" value="SUZ78399.1"/>
    <property type="molecule type" value="Genomic_DNA"/>
</dbReference>
<dbReference type="AlphaFoldDB" id="A0A381QJ07"/>
<gene>
    <name evidence="6" type="ORF">METZ01_LOCUS31253</name>
</gene>
<dbReference type="Gene3D" id="3.40.630.10">
    <property type="entry name" value="Zn peptidases"/>
    <property type="match status" value="1"/>
</dbReference>
<dbReference type="PANTHER" id="PTHR37326">
    <property type="entry name" value="BLL3975 PROTEIN"/>
    <property type="match status" value="1"/>
</dbReference>
<evidence type="ECO:0000259" key="5">
    <source>
        <dbReference type="Pfam" id="PF24827"/>
    </source>
</evidence>
<evidence type="ECO:0000256" key="1">
    <source>
        <dbReference type="ARBA" id="ARBA00001947"/>
    </source>
</evidence>
<evidence type="ECO:0000313" key="6">
    <source>
        <dbReference type="EMBL" id="SUZ78399.1"/>
    </source>
</evidence>
<feature type="domain" description="Succinylglutamate desuccinylase/Aspartoacylase catalytic" evidence="5">
    <location>
        <begin position="48"/>
        <end position="216"/>
    </location>
</feature>
<keyword evidence="4" id="KW-0862">Zinc</keyword>
<dbReference type="InterPro" id="IPR055438">
    <property type="entry name" value="AstE_AspA_cat"/>
</dbReference>
<dbReference type="Pfam" id="PF24827">
    <property type="entry name" value="AstE_AspA_cat"/>
    <property type="match status" value="1"/>
</dbReference>
<dbReference type="GO" id="GO:0016811">
    <property type="term" value="F:hydrolase activity, acting on carbon-nitrogen (but not peptide) bonds, in linear amides"/>
    <property type="evidence" value="ECO:0007669"/>
    <property type="project" value="InterPro"/>
</dbReference>
<keyword evidence="2" id="KW-0479">Metal-binding</keyword>
<dbReference type="GO" id="GO:0046872">
    <property type="term" value="F:metal ion binding"/>
    <property type="evidence" value="ECO:0007669"/>
    <property type="project" value="UniProtKB-KW"/>
</dbReference>
<protein>
    <recommendedName>
        <fullName evidence="5">Succinylglutamate desuccinylase/Aspartoacylase catalytic domain-containing protein</fullName>
    </recommendedName>
</protein>
<evidence type="ECO:0000256" key="3">
    <source>
        <dbReference type="ARBA" id="ARBA00022801"/>
    </source>
</evidence>
<keyword evidence="3" id="KW-0378">Hydrolase</keyword>
<dbReference type="SUPFAM" id="SSF53187">
    <property type="entry name" value="Zn-dependent exopeptidases"/>
    <property type="match status" value="1"/>
</dbReference>
<dbReference type="InterPro" id="IPR043795">
    <property type="entry name" value="N-alpha-Ac-DABA-like"/>
</dbReference>
<name>A0A381QJ07_9ZZZZ</name>
<dbReference type="PANTHER" id="PTHR37326:SF1">
    <property type="entry name" value="BLL3975 PROTEIN"/>
    <property type="match status" value="1"/>
</dbReference>